<evidence type="ECO:0000256" key="8">
    <source>
        <dbReference type="SAM" id="MobiDB-lite"/>
    </source>
</evidence>
<evidence type="ECO:0000256" key="5">
    <source>
        <dbReference type="ARBA" id="ARBA00022705"/>
    </source>
</evidence>
<dbReference type="HOGENOM" id="CLU_001600_0_1_10"/>
<keyword evidence="4" id="KW-0548">Nucleotidyltransferase</keyword>
<dbReference type="Proteomes" id="UP000005631">
    <property type="component" value="Chromosome"/>
</dbReference>
<dbReference type="InterPro" id="IPR011708">
    <property type="entry name" value="DNA_pol3_alpha_NTPase_dom"/>
</dbReference>
<dbReference type="InterPro" id="IPR029460">
    <property type="entry name" value="DNAPol_HHH"/>
</dbReference>
<evidence type="ECO:0000313" key="10">
    <source>
        <dbReference type="EMBL" id="AEV31037.1"/>
    </source>
</evidence>
<sequence>MFLNCHSYYSLRYGTMSVEELVSNGVATGATALALTDINATTGVFDFIKACNGASIKPIVGLEFWEESCKYIGLAKNREGFKELNEILTQRNLKKEPLPDRPMADNVFLIYPFGKEPKNLQENEFIGVRPDQVNKLLQYPNISRCVPLQPVTMAATSDFTFHQVLRSIDNNTLVSKVDKTTLAAPHDTFFPFQRLQQRFSVYPEVFKNAERIIEDCNFEFDFSTPKNKKYYTGSKHSDRQLLESLAKEGIVRRYGKGNLEAMKRVAKEIDVIDKLDFAGYFLITWDIIRYSQSRGFFHVGRGSGANSVVSYCLGITNICPIELNLYFERFLNSSRKTPPDFDIDWSWKDRDDILDYIFKRFDSRCTAFTGTVAKFKYRSTIREVGKALGLPKEELDILSKARATAIDLSDPIVSQVVDIGQRLEGFPNQRSVHSCGVIISEEPLTYYTALDLPPKGFPTVQFDMYIGEDIGFEKFDILSQRGIGHINECVEILKENRGVEIDIHAVDSFKDDPLLNEKLAKGETLGCFYIESPAMRGLLRRLKCDNYPVLVAASSIIRPGVAKSGMMREYIQRHNDPENFEYFHPVFEEQLADTYGIMVYQEDVIKIAEGFAKLDPTDGDILRRAMSGKTRSIKELDAIKGKFFANCKELGYDDNLAQEVYRQIESFAGYSFCKAHSASYAVESYQSLYLKTYYPIEFMVAVINNFGGFYRTEVYVHEAIRAGATVHAPCINTSDYNTKVVGNEIYLGFIHVEGLNEETIKTILLQRQQQDLFLSLDDFMSRANVGLEHLQTLVYTGAFRFTGCSKSELIIQVRMKFVATKPQPLQQLFQSPTRDFTLPELERTPIEDAFDEVEILGFPISIQPFDLLKTNFRGDVFVKDLLKYQGQVVRMLGYLISQKPVPTSRGLMYFGTWIDHQGEYFDTTHFPDNLQRYPFSGGGCYLLRGKVAVDFHFPTIEILQMAKLPYKPDPRYGEEGQSKERKSVNNDINPWIPQRAPYPSKDDRDRSFNNS</sequence>
<proteinExistence type="predicted"/>
<feature type="domain" description="Polymerase/histidinol phosphatase N-terminal" evidence="9">
    <location>
        <begin position="1"/>
        <end position="68"/>
    </location>
</feature>
<dbReference type="InterPro" id="IPR004013">
    <property type="entry name" value="PHP_dom"/>
</dbReference>
<dbReference type="AlphaFoldDB" id="G8R526"/>
<accession>G8R526</accession>
<dbReference type="SMART" id="SM00481">
    <property type="entry name" value="POLIIIAc"/>
    <property type="match status" value="1"/>
</dbReference>
<dbReference type="PATRIC" id="fig|926562.3.peg.10"/>
<evidence type="ECO:0000313" key="11">
    <source>
        <dbReference type="Proteomes" id="UP000005631"/>
    </source>
</evidence>
<dbReference type="OrthoDB" id="9803237at2"/>
<dbReference type="KEGG" id="oho:Oweho_0010"/>
<gene>
    <name evidence="10" type="ordered locus">Oweho_0010</name>
</gene>
<evidence type="ECO:0000256" key="3">
    <source>
        <dbReference type="ARBA" id="ARBA00022679"/>
    </source>
</evidence>
<dbReference type="PANTHER" id="PTHR32294:SF0">
    <property type="entry name" value="DNA POLYMERASE III SUBUNIT ALPHA"/>
    <property type="match status" value="1"/>
</dbReference>
<organism evidence="10 11">
    <name type="scientific">Owenweeksia hongkongensis (strain DSM 17368 / CIP 108786 / JCM 12287 / NRRL B-23963 / UST20020801)</name>
    <dbReference type="NCBI Taxonomy" id="926562"/>
    <lineage>
        <taxon>Bacteria</taxon>
        <taxon>Pseudomonadati</taxon>
        <taxon>Bacteroidota</taxon>
        <taxon>Flavobacteriia</taxon>
        <taxon>Flavobacteriales</taxon>
        <taxon>Owenweeksiaceae</taxon>
        <taxon>Owenweeksia</taxon>
    </lineage>
</organism>
<dbReference type="InterPro" id="IPR016195">
    <property type="entry name" value="Pol/histidinol_Pase-like"/>
</dbReference>
<dbReference type="Pfam" id="PF17657">
    <property type="entry name" value="DNA_pol3_finger"/>
    <property type="match status" value="1"/>
</dbReference>
<evidence type="ECO:0000256" key="6">
    <source>
        <dbReference type="ARBA" id="ARBA00022932"/>
    </source>
</evidence>
<evidence type="ECO:0000256" key="7">
    <source>
        <dbReference type="ARBA" id="ARBA00049244"/>
    </source>
</evidence>
<evidence type="ECO:0000256" key="1">
    <source>
        <dbReference type="ARBA" id="ARBA00012417"/>
    </source>
</evidence>
<dbReference type="Pfam" id="PF14579">
    <property type="entry name" value="HHH_6"/>
    <property type="match status" value="1"/>
</dbReference>
<dbReference type="GO" id="GO:0003887">
    <property type="term" value="F:DNA-directed DNA polymerase activity"/>
    <property type="evidence" value="ECO:0007669"/>
    <property type="project" value="UniProtKB-KW"/>
</dbReference>
<evidence type="ECO:0000256" key="4">
    <source>
        <dbReference type="ARBA" id="ARBA00022695"/>
    </source>
</evidence>
<feature type="compositionally biased region" description="Basic and acidic residues" evidence="8">
    <location>
        <begin position="968"/>
        <end position="984"/>
    </location>
</feature>
<dbReference type="NCBIfam" id="TIGR00594">
    <property type="entry name" value="polc"/>
    <property type="match status" value="1"/>
</dbReference>
<dbReference type="Pfam" id="PF02811">
    <property type="entry name" value="PHP"/>
    <property type="match status" value="1"/>
</dbReference>
<dbReference type="EMBL" id="CP003156">
    <property type="protein sequence ID" value="AEV31037.1"/>
    <property type="molecule type" value="Genomic_DNA"/>
</dbReference>
<dbReference type="GO" id="GO:0008408">
    <property type="term" value="F:3'-5' exonuclease activity"/>
    <property type="evidence" value="ECO:0007669"/>
    <property type="project" value="InterPro"/>
</dbReference>
<dbReference type="CDD" id="cd07431">
    <property type="entry name" value="PHP_PolIIIA"/>
    <property type="match status" value="1"/>
</dbReference>
<dbReference type="Gene3D" id="3.20.20.140">
    <property type="entry name" value="Metal-dependent hydrolases"/>
    <property type="match status" value="1"/>
</dbReference>
<comment type="catalytic activity">
    <reaction evidence="7">
        <text>DNA(n) + a 2'-deoxyribonucleoside 5'-triphosphate = DNA(n+1) + diphosphate</text>
        <dbReference type="Rhea" id="RHEA:22508"/>
        <dbReference type="Rhea" id="RHEA-COMP:17339"/>
        <dbReference type="Rhea" id="RHEA-COMP:17340"/>
        <dbReference type="ChEBI" id="CHEBI:33019"/>
        <dbReference type="ChEBI" id="CHEBI:61560"/>
        <dbReference type="ChEBI" id="CHEBI:173112"/>
        <dbReference type="EC" id="2.7.7.7"/>
    </reaction>
</comment>
<dbReference type="STRING" id="926562.Oweho_0010"/>
<dbReference type="InterPro" id="IPR003141">
    <property type="entry name" value="Pol/His_phosphatase_N"/>
</dbReference>
<name>G8R526_OWEHD</name>
<evidence type="ECO:0000256" key="2">
    <source>
        <dbReference type="ARBA" id="ARBA00019114"/>
    </source>
</evidence>
<dbReference type="Gene3D" id="1.10.150.870">
    <property type="match status" value="1"/>
</dbReference>
<dbReference type="SUPFAM" id="SSF89550">
    <property type="entry name" value="PHP domain-like"/>
    <property type="match status" value="1"/>
</dbReference>
<feature type="compositionally biased region" description="Basic and acidic residues" evidence="8">
    <location>
        <begin position="1000"/>
        <end position="1011"/>
    </location>
</feature>
<dbReference type="GO" id="GO:0006260">
    <property type="term" value="P:DNA replication"/>
    <property type="evidence" value="ECO:0007669"/>
    <property type="project" value="UniProtKB-KW"/>
</dbReference>
<dbReference type="InterPro" id="IPR004805">
    <property type="entry name" value="DnaE2/DnaE/PolC"/>
</dbReference>
<feature type="region of interest" description="Disordered" evidence="8">
    <location>
        <begin position="968"/>
        <end position="1011"/>
    </location>
</feature>
<reference evidence="10 11" key="1">
    <citation type="journal article" date="2012" name="Stand. Genomic Sci.">
        <title>Genome sequence of the orange-pigmented seawater bacterium Owenweeksia hongkongensis type strain (UST20020801(T)).</title>
        <authorList>
            <person name="Riedel T."/>
            <person name="Held B."/>
            <person name="Nolan M."/>
            <person name="Lucas S."/>
            <person name="Lapidus A."/>
            <person name="Tice H."/>
            <person name="Del Rio T.G."/>
            <person name="Cheng J.F."/>
            <person name="Han C."/>
            <person name="Tapia R."/>
            <person name="Goodwin L.A."/>
            <person name="Pitluck S."/>
            <person name="Liolios K."/>
            <person name="Mavromatis K."/>
            <person name="Pagani I."/>
            <person name="Ivanova N."/>
            <person name="Mikhailova N."/>
            <person name="Pati A."/>
            <person name="Chen A."/>
            <person name="Palaniappan K."/>
            <person name="Rohde M."/>
            <person name="Tindall B.J."/>
            <person name="Detter J.C."/>
            <person name="Goker M."/>
            <person name="Woyke T."/>
            <person name="Bristow J."/>
            <person name="Eisen J.A."/>
            <person name="Markowitz V."/>
            <person name="Hugenholtz P."/>
            <person name="Klenk H.P."/>
            <person name="Kyrpides N.C."/>
        </authorList>
    </citation>
    <scope>NUCLEOTIDE SEQUENCE</scope>
    <source>
        <strain evidence="11">DSM 17368 / JCM 12287 / NRRL B-23963</strain>
    </source>
</reference>
<dbReference type="InterPro" id="IPR040982">
    <property type="entry name" value="DNA_pol3_finger"/>
</dbReference>
<dbReference type="Pfam" id="PF07733">
    <property type="entry name" value="DNA_pol3_alpha"/>
    <property type="match status" value="1"/>
</dbReference>
<evidence type="ECO:0000259" key="9">
    <source>
        <dbReference type="SMART" id="SM00481"/>
    </source>
</evidence>
<dbReference type="RefSeq" id="WP_014200398.1">
    <property type="nucleotide sequence ID" value="NC_016599.1"/>
</dbReference>
<keyword evidence="11" id="KW-1185">Reference proteome</keyword>
<dbReference type="eggNOG" id="COG0587">
    <property type="taxonomic scope" value="Bacteria"/>
</dbReference>
<keyword evidence="5" id="KW-0235">DNA replication</keyword>
<dbReference type="EC" id="2.7.7.7" evidence="1"/>
<keyword evidence="3" id="KW-0808">Transferase</keyword>
<keyword evidence="6 10" id="KW-0239">DNA-directed DNA polymerase</keyword>
<protein>
    <recommendedName>
        <fullName evidence="2">DNA polymerase III subunit alpha</fullName>
        <ecNumber evidence="1">2.7.7.7</ecNumber>
    </recommendedName>
</protein>
<dbReference type="PANTHER" id="PTHR32294">
    <property type="entry name" value="DNA POLYMERASE III SUBUNIT ALPHA"/>
    <property type="match status" value="1"/>
</dbReference>